<name>A0A5B8RHZ2_9ZZZZ</name>
<dbReference type="PANTHER" id="PTHR11757:SF19">
    <property type="entry name" value="PROLYL ENDOPEPTIDASE-LIKE"/>
    <property type="match status" value="1"/>
</dbReference>
<evidence type="ECO:0000259" key="5">
    <source>
        <dbReference type="Pfam" id="PF00326"/>
    </source>
</evidence>
<keyword evidence="2" id="KW-0645">Protease</keyword>
<dbReference type="SUPFAM" id="SSF53474">
    <property type="entry name" value="alpha/beta-Hydrolases"/>
    <property type="match status" value="1"/>
</dbReference>
<dbReference type="Pfam" id="PF00326">
    <property type="entry name" value="Peptidase_S9"/>
    <property type="match status" value="1"/>
</dbReference>
<reference evidence="7" key="1">
    <citation type="submission" date="2019-06" db="EMBL/GenBank/DDBJ databases">
        <authorList>
            <person name="Murdoch R.W."/>
            <person name="Fathepure B."/>
        </authorList>
    </citation>
    <scope>NUCLEOTIDE SEQUENCE</scope>
</reference>
<dbReference type="InterPro" id="IPR023302">
    <property type="entry name" value="Pept_S9A_N"/>
</dbReference>
<dbReference type="GO" id="GO:0004252">
    <property type="term" value="F:serine-type endopeptidase activity"/>
    <property type="evidence" value="ECO:0007669"/>
    <property type="project" value="InterPro"/>
</dbReference>
<dbReference type="InterPro" id="IPR001375">
    <property type="entry name" value="Peptidase_S9_cat"/>
</dbReference>
<evidence type="ECO:0000256" key="3">
    <source>
        <dbReference type="ARBA" id="ARBA00022801"/>
    </source>
</evidence>
<dbReference type="InterPro" id="IPR029058">
    <property type="entry name" value="AB_hydrolase_fold"/>
</dbReference>
<organism evidence="7">
    <name type="scientific">uncultured organism</name>
    <dbReference type="NCBI Taxonomy" id="155900"/>
    <lineage>
        <taxon>unclassified sequences</taxon>
        <taxon>environmental samples</taxon>
    </lineage>
</organism>
<gene>
    <name evidence="7" type="primary">dapb1_2</name>
    <name evidence="7" type="ORF">KBTEX_04013</name>
</gene>
<dbReference type="Gene3D" id="3.40.50.1820">
    <property type="entry name" value="alpha/beta hydrolase"/>
    <property type="match status" value="1"/>
</dbReference>
<sequence length="653" mass="72517">MRDPDRLDPAIREYLVAENAYADAVTADTRALESALFTELRGRIREDDASVPLRDGAWYYYSRYREGGQHPLLCRRGAEGGEQVLLDGDAEAAGAAYFRLGGAEHSPDHRYLAYAVDAAGAEVFEIRVRDLETGQDLPDRIGDCNASFVWAADSRTVLYTRIDGDHRSRWVHRHTLGERGPDPLVYEEQDAGFFLGVDKTESGRYLLIDSHDHTTSEVYYLPADDPSARPTVFAPRRAGTEYGIADRGEAWYILTNAGDAEDFRICTAPLDDHAPSSWRTLVAHEPGRLIQGMLLFRDYLVRQELQDAVPRIVVRRLDDGVEHTIEFPEACYSVGLSAGFEFVTDTLRFAYSSFTTPAEVYDYDMAAHTRTLRKRQEVPSGHDPAAYVSERLTARAPDGEAVPVSLFHRRDCPPGPDTPLLLYGYGAYGISDLPSFSPNRLSLVNRGVTYAIAHVRGGMERGYRWYREGRMADKPNTFSDYIACAETLIGEGRTGRGWLVAHGGSAGGMLVGAVLNQRPELFGAAVADVPFVDVLNTMLDETLPLTPPEWPEWGNPLDDETAYFRILSYSPYDNVAGQAYPPLLVTAGVSDPRVTYWEPAKWVARLRARATGDAPLVLRTNMSAGHGGPGGRFQYLEEVAQRYAFILRALGIE</sequence>
<evidence type="ECO:0000256" key="2">
    <source>
        <dbReference type="ARBA" id="ARBA00022670"/>
    </source>
</evidence>
<dbReference type="PANTHER" id="PTHR11757">
    <property type="entry name" value="PROTEASE FAMILY S9A OLIGOPEPTIDASE"/>
    <property type="match status" value="1"/>
</dbReference>
<dbReference type="Gene3D" id="2.130.10.120">
    <property type="entry name" value="Prolyl oligopeptidase, N-terminal domain"/>
    <property type="match status" value="1"/>
</dbReference>
<dbReference type="InterPro" id="IPR051543">
    <property type="entry name" value="Serine_Peptidase_S9A"/>
</dbReference>
<dbReference type="GO" id="GO:0004177">
    <property type="term" value="F:aminopeptidase activity"/>
    <property type="evidence" value="ECO:0007669"/>
    <property type="project" value="UniProtKB-KW"/>
</dbReference>
<dbReference type="AlphaFoldDB" id="A0A5B8RHZ2"/>
<accession>A0A5B8RHZ2</accession>
<dbReference type="EC" id="3.4.14.-" evidence="7"/>
<dbReference type="EMBL" id="MN079311">
    <property type="protein sequence ID" value="QEA07653.1"/>
    <property type="molecule type" value="Genomic_DNA"/>
</dbReference>
<evidence type="ECO:0000256" key="1">
    <source>
        <dbReference type="ARBA" id="ARBA00005228"/>
    </source>
</evidence>
<protein>
    <submittedName>
        <fullName evidence="7">Dipeptidyl aminopeptidase BI</fullName>
        <ecNumber evidence="7">3.4.14.-</ecNumber>
    </submittedName>
</protein>
<evidence type="ECO:0000259" key="6">
    <source>
        <dbReference type="Pfam" id="PF02897"/>
    </source>
</evidence>
<evidence type="ECO:0000313" key="7">
    <source>
        <dbReference type="EMBL" id="QEA07653.1"/>
    </source>
</evidence>
<evidence type="ECO:0000256" key="4">
    <source>
        <dbReference type="ARBA" id="ARBA00022825"/>
    </source>
</evidence>
<keyword evidence="3 7" id="KW-0378">Hydrolase</keyword>
<keyword evidence="4" id="KW-0720">Serine protease</keyword>
<dbReference type="PRINTS" id="PR00862">
    <property type="entry name" value="PROLIGOPTASE"/>
</dbReference>
<comment type="similarity">
    <text evidence="1">Belongs to the peptidase S9A family.</text>
</comment>
<feature type="domain" description="Peptidase S9 prolyl oligopeptidase catalytic" evidence="5">
    <location>
        <begin position="434"/>
        <end position="651"/>
    </location>
</feature>
<dbReference type="Pfam" id="PF02897">
    <property type="entry name" value="Peptidase_S9_N"/>
    <property type="match status" value="1"/>
</dbReference>
<keyword evidence="7" id="KW-0031">Aminopeptidase</keyword>
<dbReference type="GO" id="GO:0006508">
    <property type="term" value="P:proteolysis"/>
    <property type="evidence" value="ECO:0007669"/>
    <property type="project" value="UniProtKB-KW"/>
</dbReference>
<feature type="domain" description="Peptidase S9A N-terminal" evidence="6">
    <location>
        <begin position="1"/>
        <end position="375"/>
    </location>
</feature>
<proteinExistence type="inferred from homology"/>
<dbReference type="InterPro" id="IPR002470">
    <property type="entry name" value="Peptidase_S9A"/>
</dbReference>
<dbReference type="SUPFAM" id="SSF50993">
    <property type="entry name" value="Peptidase/esterase 'gauge' domain"/>
    <property type="match status" value="1"/>
</dbReference>